<evidence type="ECO:0000256" key="1">
    <source>
        <dbReference type="SAM" id="MobiDB-lite"/>
    </source>
</evidence>
<comment type="caution">
    <text evidence="2">The sequence shown here is derived from an EMBL/GenBank/DDBJ whole genome shotgun (WGS) entry which is preliminary data.</text>
</comment>
<dbReference type="EMBL" id="AMZH03001084">
    <property type="protein sequence ID" value="RRT80690.1"/>
    <property type="molecule type" value="Genomic_DNA"/>
</dbReference>
<name>A0A427AWQ5_ENSVE</name>
<accession>A0A427AWQ5</accession>
<evidence type="ECO:0000313" key="2">
    <source>
        <dbReference type="EMBL" id="RRT80690.1"/>
    </source>
</evidence>
<protein>
    <submittedName>
        <fullName evidence="2">Uncharacterized protein</fullName>
    </submittedName>
</protein>
<proteinExistence type="predicted"/>
<sequence>MIMRRDMIRATGELNYSSAHIRLRDLDKSKGKTETSVKSLIPCSHGGTTLVVKRGRGAHSNICTDKVTSIIVQLVCVNPNSSSPLARGLGQEHTSKVASTVKQAPTEDEVTPAMVPPTLER</sequence>
<evidence type="ECO:0000313" key="3">
    <source>
        <dbReference type="Proteomes" id="UP000287651"/>
    </source>
</evidence>
<organism evidence="2 3">
    <name type="scientific">Ensete ventricosum</name>
    <name type="common">Abyssinian banana</name>
    <name type="synonym">Musa ensete</name>
    <dbReference type="NCBI Taxonomy" id="4639"/>
    <lineage>
        <taxon>Eukaryota</taxon>
        <taxon>Viridiplantae</taxon>
        <taxon>Streptophyta</taxon>
        <taxon>Embryophyta</taxon>
        <taxon>Tracheophyta</taxon>
        <taxon>Spermatophyta</taxon>
        <taxon>Magnoliopsida</taxon>
        <taxon>Liliopsida</taxon>
        <taxon>Zingiberales</taxon>
        <taxon>Musaceae</taxon>
        <taxon>Ensete</taxon>
    </lineage>
</organism>
<feature type="region of interest" description="Disordered" evidence="1">
    <location>
        <begin position="83"/>
        <end position="121"/>
    </location>
</feature>
<gene>
    <name evidence="2" type="ORF">B296_00015872</name>
</gene>
<reference evidence="2 3" key="1">
    <citation type="journal article" date="2014" name="Agronomy (Basel)">
        <title>A Draft Genome Sequence for Ensete ventricosum, the Drought-Tolerant Tree Against Hunger.</title>
        <authorList>
            <person name="Harrison J."/>
            <person name="Moore K.A."/>
            <person name="Paszkiewicz K."/>
            <person name="Jones T."/>
            <person name="Grant M."/>
            <person name="Ambacheew D."/>
            <person name="Muzemil S."/>
            <person name="Studholme D.J."/>
        </authorList>
    </citation>
    <scope>NUCLEOTIDE SEQUENCE [LARGE SCALE GENOMIC DNA]</scope>
</reference>
<dbReference type="AlphaFoldDB" id="A0A427AWQ5"/>
<dbReference type="Proteomes" id="UP000287651">
    <property type="component" value="Unassembled WGS sequence"/>
</dbReference>